<comment type="similarity">
    <text evidence="1 2">Belongs to the arylamine N-acetyltransferase family.</text>
</comment>
<feature type="region of interest" description="Disordered" evidence="3">
    <location>
        <begin position="1"/>
        <end position="20"/>
    </location>
</feature>
<proteinExistence type="inferred from homology"/>
<comment type="caution">
    <text evidence="4">The sequence shown here is derived from an EMBL/GenBank/DDBJ whole genome shotgun (WGS) entry which is preliminary data.</text>
</comment>
<evidence type="ECO:0000256" key="3">
    <source>
        <dbReference type="SAM" id="MobiDB-lite"/>
    </source>
</evidence>
<evidence type="ECO:0000256" key="2">
    <source>
        <dbReference type="RuleBase" id="RU003452"/>
    </source>
</evidence>
<accession>A0ABT1JMD8</accession>
<dbReference type="Gene3D" id="2.40.128.150">
    <property type="entry name" value="Cysteine proteinases"/>
    <property type="match status" value="1"/>
</dbReference>
<dbReference type="Pfam" id="PF00797">
    <property type="entry name" value="Acetyltransf_2"/>
    <property type="match status" value="1"/>
</dbReference>
<dbReference type="SUPFAM" id="SSF54001">
    <property type="entry name" value="Cysteine proteinases"/>
    <property type="match status" value="1"/>
</dbReference>
<evidence type="ECO:0000256" key="1">
    <source>
        <dbReference type="ARBA" id="ARBA00006547"/>
    </source>
</evidence>
<dbReference type="InterPro" id="IPR001447">
    <property type="entry name" value="Arylamine_N-AcTrfase"/>
</dbReference>
<gene>
    <name evidence="4" type="ORF">G443_003965</name>
</gene>
<keyword evidence="5" id="KW-1185">Reference proteome</keyword>
<dbReference type="PANTHER" id="PTHR11786:SF0">
    <property type="entry name" value="ARYLAMINE N-ACETYLTRANSFERASE 4-RELATED"/>
    <property type="match status" value="1"/>
</dbReference>
<organism evidence="4 5">
    <name type="scientific">Actinoalloteichus caeruleus DSM 43889</name>
    <dbReference type="NCBI Taxonomy" id="1120930"/>
    <lineage>
        <taxon>Bacteria</taxon>
        <taxon>Bacillati</taxon>
        <taxon>Actinomycetota</taxon>
        <taxon>Actinomycetes</taxon>
        <taxon>Pseudonocardiales</taxon>
        <taxon>Pseudonocardiaceae</taxon>
        <taxon>Actinoalloteichus</taxon>
        <taxon>Actinoalloteichus cyanogriseus</taxon>
    </lineage>
</organism>
<evidence type="ECO:0000313" key="5">
    <source>
        <dbReference type="Proteomes" id="UP000791080"/>
    </source>
</evidence>
<dbReference type="PRINTS" id="PR01543">
    <property type="entry name" value="ANATRNSFRASE"/>
</dbReference>
<dbReference type="InterPro" id="IPR038765">
    <property type="entry name" value="Papain-like_cys_pep_sf"/>
</dbReference>
<protein>
    <submittedName>
        <fullName evidence="4">N-hydroxyarylamine O-acetyltransferase</fullName>
    </submittedName>
</protein>
<dbReference type="PANTHER" id="PTHR11786">
    <property type="entry name" value="N-HYDROXYARYLAMINE O-ACETYLTRANSFERASE"/>
    <property type="match status" value="1"/>
</dbReference>
<reference evidence="4 5" key="1">
    <citation type="submission" date="2022-06" db="EMBL/GenBank/DDBJ databases">
        <title>Genomic Encyclopedia of Type Strains, Phase I: the one thousand microbial genomes (KMG-I) project.</title>
        <authorList>
            <person name="Kyrpides N."/>
        </authorList>
    </citation>
    <scope>NUCLEOTIDE SEQUENCE [LARGE SCALE GENOMIC DNA]</scope>
    <source>
        <strain evidence="4 5">DSM 43889</strain>
    </source>
</reference>
<dbReference type="Proteomes" id="UP000791080">
    <property type="component" value="Unassembled WGS sequence"/>
</dbReference>
<dbReference type="RefSeq" id="WP_051314090.1">
    <property type="nucleotide sequence ID" value="NZ_AUBJ02000001.1"/>
</dbReference>
<dbReference type="EMBL" id="AUBJ02000001">
    <property type="protein sequence ID" value="MCP2333695.1"/>
    <property type="molecule type" value="Genomic_DNA"/>
</dbReference>
<feature type="compositionally biased region" description="Polar residues" evidence="3">
    <location>
        <begin position="1"/>
        <end position="12"/>
    </location>
</feature>
<name>A0ABT1JMD8_ACTCY</name>
<dbReference type="Gene3D" id="3.30.2140.10">
    <property type="entry name" value="Arylamine N-acetyltransferase"/>
    <property type="match status" value="1"/>
</dbReference>
<evidence type="ECO:0000313" key="4">
    <source>
        <dbReference type="EMBL" id="MCP2333695.1"/>
    </source>
</evidence>
<sequence>MTTTEQDSTTTLAHDPLVGPELDTAPETARGWASADLDLDAYLARIGYDGDRAPNADTLRAVHRAHATTVPFENLGLLSGGGVRLDTASLQDKLVRRRRGGYCFEQNVLLAAALERLGYRVSGVSTRIRLGSRNVRPAAHAALLVEAEERMWLADVSVGEQGVLEPTPLVSGAEVRQGAGWRHRLAREEDGTWALQLARGEDWQDLYGFTLEPHYRVDYVVQNHFAATHPTSPFRRTLFGSRGGEETAHSLSGLDLTVSRPDSPDEVVVLGPDELPGYFRDVLDVPLTSEEADELVVIGERARADRETSG</sequence>